<dbReference type="FunFam" id="3.50.30.30:FF:000005">
    <property type="entry name" value="subtilisin-like protease SBT1.5"/>
    <property type="match status" value="1"/>
</dbReference>
<dbReference type="InterPro" id="IPR045051">
    <property type="entry name" value="SBT"/>
</dbReference>
<dbReference type="Proteomes" id="UP001454036">
    <property type="component" value="Unassembled WGS sequence"/>
</dbReference>
<evidence type="ECO:0000256" key="8">
    <source>
        <dbReference type="PIRSR" id="PIRSR615500-1"/>
    </source>
</evidence>
<evidence type="ECO:0000256" key="6">
    <source>
        <dbReference type="ARBA" id="ARBA00022825"/>
    </source>
</evidence>
<dbReference type="PROSITE" id="PS51892">
    <property type="entry name" value="SUBTILASE"/>
    <property type="match status" value="1"/>
</dbReference>
<evidence type="ECO:0000256" key="2">
    <source>
        <dbReference type="ARBA" id="ARBA00011073"/>
    </source>
</evidence>
<evidence type="ECO:0000259" key="11">
    <source>
        <dbReference type="Pfam" id="PF00082"/>
    </source>
</evidence>
<reference evidence="15 16" key="1">
    <citation type="submission" date="2024-01" db="EMBL/GenBank/DDBJ databases">
        <title>The complete chloroplast genome sequence of Lithospermum erythrorhizon: insights into the phylogenetic relationship among Boraginaceae species and the maternal lineages of purple gromwells.</title>
        <authorList>
            <person name="Okada T."/>
            <person name="Watanabe K."/>
        </authorList>
    </citation>
    <scope>NUCLEOTIDE SEQUENCE [LARGE SCALE GENOMIC DNA]</scope>
</reference>
<feature type="domain" description="Inhibitor I9" evidence="13">
    <location>
        <begin position="39"/>
        <end position="123"/>
    </location>
</feature>
<dbReference type="Pfam" id="PF05922">
    <property type="entry name" value="Inhibitor_I9"/>
    <property type="match status" value="1"/>
</dbReference>
<dbReference type="GO" id="GO:0004252">
    <property type="term" value="F:serine-type endopeptidase activity"/>
    <property type="evidence" value="ECO:0007669"/>
    <property type="project" value="UniProtKB-UniRule"/>
</dbReference>
<dbReference type="PRINTS" id="PR00723">
    <property type="entry name" value="SUBTILISIN"/>
</dbReference>
<evidence type="ECO:0000256" key="1">
    <source>
        <dbReference type="ARBA" id="ARBA00004613"/>
    </source>
</evidence>
<evidence type="ECO:0000256" key="10">
    <source>
        <dbReference type="SAM" id="SignalP"/>
    </source>
</evidence>
<gene>
    <name evidence="15" type="ORF">LIER_22758</name>
</gene>
<evidence type="ECO:0000259" key="12">
    <source>
        <dbReference type="Pfam" id="PF02225"/>
    </source>
</evidence>
<feature type="chain" id="PRO_5043696842" evidence="10">
    <location>
        <begin position="29"/>
        <end position="750"/>
    </location>
</feature>
<comment type="similarity">
    <text evidence="2 9">Belongs to the peptidase S8 family.</text>
</comment>
<organism evidence="15 16">
    <name type="scientific">Lithospermum erythrorhizon</name>
    <name type="common">Purple gromwell</name>
    <name type="synonym">Lithospermum officinale var. erythrorhizon</name>
    <dbReference type="NCBI Taxonomy" id="34254"/>
    <lineage>
        <taxon>Eukaryota</taxon>
        <taxon>Viridiplantae</taxon>
        <taxon>Streptophyta</taxon>
        <taxon>Embryophyta</taxon>
        <taxon>Tracheophyta</taxon>
        <taxon>Spermatophyta</taxon>
        <taxon>Magnoliopsida</taxon>
        <taxon>eudicotyledons</taxon>
        <taxon>Gunneridae</taxon>
        <taxon>Pentapetalae</taxon>
        <taxon>asterids</taxon>
        <taxon>lamiids</taxon>
        <taxon>Boraginales</taxon>
        <taxon>Boraginaceae</taxon>
        <taxon>Boraginoideae</taxon>
        <taxon>Lithospermeae</taxon>
        <taxon>Lithospermum</taxon>
    </lineage>
</organism>
<dbReference type="InterPro" id="IPR000209">
    <property type="entry name" value="Peptidase_S8/S53_dom"/>
</dbReference>
<dbReference type="Pfam" id="PF00082">
    <property type="entry name" value="Peptidase_S8"/>
    <property type="match status" value="1"/>
</dbReference>
<dbReference type="InterPro" id="IPR023827">
    <property type="entry name" value="Peptidase_S8_Asp-AS"/>
</dbReference>
<dbReference type="Pfam" id="PF17766">
    <property type="entry name" value="fn3_6"/>
    <property type="match status" value="1"/>
</dbReference>
<evidence type="ECO:0000259" key="13">
    <source>
        <dbReference type="Pfam" id="PF05922"/>
    </source>
</evidence>
<sequence length="750" mass="80297">MKNKISLPLQQLIQILSIFLLSFCSVSAQVENIRNDLQTYIVHVRLYDQLDSTVSDDQLKAWYSSFLTEITADSNGGSSSRILHSYRHVLSGFAAKLTSAEVEEMKKNDWFISAMREKVYTLHTTHTPSFLGLHQNLGYWKDSQYGEGIIIGVLDTGITPGHPSLSDEGMPPPPSKWKGKCDGGITCNNKLIGAKNLVNSSEPAIDDVGHGTHTSSTAAGNFVSNANVLGQANGTAAGIAPRAHVAMYKVCLLWDCESSTIMAALDAAIEDGVDVISYSLGGGSSTFDEDPLYVGAFSAMRKGIFVSTSAGNEGPHSATLSNEAPWVLTTGASSTDRDLKSTVVLGDKQELDGQSAFQPTDFISRMLPLVYPGVKDEKSDAAYCVPGSLDGVLVGKDIVICRNGGLVSRVEKGQTVKDAGGAAMILINAKVDGYTTEAETHVLPTSHVSYVDGKKILAYLNSTSNATATVVFRGTVIGDKKAPAVSQFSARGPSIASPGILKPDIIGPGSGILAAWPNSMEKTKAQSTFNILSGTSMACPHLSGVAALLKSSHPDWSPAAIKSAMMTTAIGMNLNGDPIVDERMLPASILAIGAGHVNPPKANDPGLIYDIHPDDYIYYLCGLGYTEKQIRKIVNHKIICSNATSIPEAQLNYPSFSIQLGHDRKNYTRTVTNVGKAVSTYDLQIENPVGINIEINPTQIVFKNVNQKMTYNVTFNRSTTDTKTATYVEGAIMWLNGNHVVRSPVSIQLL</sequence>
<evidence type="ECO:0000256" key="3">
    <source>
        <dbReference type="ARBA" id="ARBA00022670"/>
    </source>
</evidence>
<feature type="domain" description="PA" evidence="12">
    <location>
        <begin position="368"/>
        <end position="456"/>
    </location>
</feature>
<keyword evidence="6 9" id="KW-0720">Serine protease</keyword>
<keyword evidence="4 10" id="KW-0732">Signal</keyword>
<feature type="signal peptide" evidence="10">
    <location>
        <begin position="1"/>
        <end position="28"/>
    </location>
</feature>
<feature type="active site" description="Charge relay system" evidence="8 9">
    <location>
        <position position="210"/>
    </location>
</feature>
<dbReference type="InterPro" id="IPR041469">
    <property type="entry name" value="Subtilisin-like_FN3"/>
</dbReference>
<keyword evidence="16" id="KW-1185">Reference proteome</keyword>
<dbReference type="Gene3D" id="3.30.70.80">
    <property type="entry name" value="Peptidase S8 propeptide/proteinase inhibitor I9"/>
    <property type="match status" value="1"/>
</dbReference>
<dbReference type="EMBL" id="BAABME010006276">
    <property type="protein sequence ID" value="GAA0167924.1"/>
    <property type="molecule type" value="Genomic_DNA"/>
</dbReference>
<dbReference type="CDD" id="cd04852">
    <property type="entry name" value="Peptidases_S8_3"/>
    <property type="match status" value="1"/>
</dbReference>
<dbReference type="Pfam" id="PF02225">
    <property type="entry name" value="PA"/>
    <property type="match status" value="1"/>
</dbReference>
<dbReference type="GO" id="GO:0005576">
    <property type="term" value="C:extracellular region"/>
    <property type="evidence" value="ECO:0007669"/>
    <property type="project" value="UniProtKB-SubCell"/>
</dbReference>
<dbReference type="PROSITE" id="PS00136">
    <property type="entry name" value="SUBTILASE_ASP"/>
    <property type="match status" value="1"/>
</dbReference>
<evidence type="ECO:0000313" key="15">
    <source>
        <dbReference type="EMBL" id="GAA0167924.1"/>
    </source>
</evidence>
<protein>
    <submittedName>
        <fullName evidence="15">Serine protease</fullName>
    </submittedName>
</protein>
<evidence type="ECO:0000259" key="14">
    <source>
        <dbReference type="Pfam" id="PF17766"/>
    </source>
</evidence>
<evidence type="ECO:0000256" key="7">
    <source>
        <dbReference type="ARBA" id="ARBA00023180"/>
    </source>
</evidence>
<evidence type="ECO:0000256" key="5">
    <source>
        <dbReference type="ARBA" id="ARBA00022801"/>
    </source>
</evidence>
<dbReference type="FunFam" id="2.60.40.2310:FF:000001">
    <property type="entry name" value="Subtilisin-like protease SBT1.5"/>
    <property type="match status" value="1"/>
</dbReference>
<dbReference type="InterPro" id="IPR036852">
    <property type="entry name" value="Peptidase_S8/S53_dom_sf"/>
</dbReference>
<dbReference type="AlphaFoldDB" id="A0AAV3QV66"/>
<feature type="active site" description="Charge relay system" evidence="8 9">
    <location>
        <position position="155"/>
    </location>
</feature>
<dbReference type="PANTHER" id="PTHR10795">
    <property type="entry name" value="PROPROTEIN CONVERTASE SUBTILISIN/KEXIN"/>
    <property type="match status" value="1"/>
</dbReference>
<keyword evidence="7" id="KW-0325">Glycoprotein</keyword>
<dbReference type="InterPro" id="IPR015500">
    <property type="entry name" value="Peptidase_S8_subtilisin-rel"/>
</dbReference>
<proteinExistence type="inferred from homology"/>
<feature type="active site" description="Charge relay system" evidence="8 9">
    <location>
        <position position="536"/>
    </location>
</feature>
<dbReference type="SUPFAM" id="SSF52743">
    <property type="entry name" value="Subtilisin-like"/>
    <property type="match status" value="1"/>
</dbReference>
<keyword evidence="5 9" id="KW-0378">Hydrolase</keyword>
<dbReference type="GO" id="GO:0006508">
    <property type="term" value="P:proteolysis"/>
    <property type="evidence" value="ECO:0007669"/>
    <property type="project" value="UniProtKB-KW"/>
</dbReference>
<feature type="domain" description="Peptidase S8/S53" evidence="11">
    <location>
        <begin position="146"/>
        <end position="580"/>
    </location>
</feature>
<keyword evidence="3 9" id="KW-0645">Protease</keyword>
<name>A0AAV3QV66_LITER</name>
<evidence type="ECO:0000256" key="4">
    <source>
        <dbReference type="ARBA" id="ARBA00022729"/>
    </source>
</evidence>
<dbReference type="CDD" id="cd02120">
    <property type="entry name" value="PA_subtilisin_like"/>
    <property type="match status" value="1"/>
</dbReference>
<comment type="caution">
    <text evidence="15">The sequence shown here is derived from an EMBL/GenBank/DDBJ whole genome shotgun (WGS) entry which is preliminary data.</text>
</comment>
<dbReference type="InterPro" id="IPR010259">
    <property type="entry name" value="S8pro/Inhibitor_I9"/>
</dbReference>
<accession>A0AAV3QV66</accession>
<dbReference type="InterPro" id="IPR034197">
    <property type="entry name" value="Peptidases_S8_3"/>
</dbReference>
<dbReference type="Gene3D" id="2.60.40.2310">
    <property type="match status" value="1"/>
</dbReference>
<dbReference type="Gene3D" id="3.40.50.200">
    <property type="entry name" value="Peptidase S8/S53 domain"/>
    <property type="match status" value="1"/>
</dbReference>
<feature type="domain" description="Subtilisin-like protease fibronectin type-III" evidence="14">
    <location>
        <begin position="650"/>
        <end position="747"/>
    </location>
</feature>
<dbReference type="Gene3D" id="3.50.30.30">
    <property type="match status" value="1"/>
</dbReference>
<dbReference type="InterPro" id="IPR003137">
    <property type="entry name" value="PA_domain"/>
</dbReference>
<comment type="subcellular location">
    <subcellularLocation>
        <location evidence="1">Secreted</location>
    </subcellularLocation>
</comment>
<dbReference type="InterPro" id="IPR037045">
    <property type="entry name" value="S8pro/Inhibitor_I9_sf"/>
</dbReference>
<evidence type="ECO:0000313" key="16">
    <source>
        <dbReference type="Proteomes" id="UP001454036"/>
    </source>
</evidence>
<evidence type="ECO:0000256" key="9">
    <source>
        <dbReference type="PROSITE-ProRule" id="PRU01240"/>
    </source>
</evidence>